<accession>A0AAV4AAF0</accession>
<comment type="similarity">
    <text evidence="2">Belongs to the MLF family.</text>
</comment>
<dbReference type="GO" id="GO:0005737">
    <property type="term" value="C:cytoplasm"/>
    <property type="evidence" value="ECO:0007669"/>
    <property type="project" value="UniProtKB-SubCell"/>
</dbReference>
<dbReference type="Pfam" id="PF10248">
    <property type="entry name" value="Mlf1IP"/>
    <property type="match status" value="1"/>
</dbReference>
<evidence type="ECO:0000256" key="2">
    <source>
        <dbReference type="ARBA" id="ARBA00008332"/>
    </source>
</evidence>
<protein>
    <recommendedName>
        <fullName evidence="8">Myeloid leukemia factor 1</fullName>
    </recommendedName>
</protein>
<sequence length="256" mass="29586">MLGPSSMFANDPFFAHHQEQMRHMNEMFQSPLMGFGRPFGGGTLSLEDGQHRSTNQRRQQEQRAQNMQVSRRHQFMDPFAHFDSMFSNMRSMMSDMHRAFDQVQTDPNAHVYQQSTYISSSNMGGGAPKVFEATSSVRQIPGGVKETRKAVRDTETGVERVAMGHHINDRAHIIERSRNARTGESNENQDFINLDEEEAPAFNNEYQDRWRGTLKGVEQRRRRIRDLAHKPTQSQRALPEPEHASRRHRKGGHRKD</sequence>
<evidence type="ECO:0000256" key="1">
    <source>
        <dbReference type="ARBA" id="ARBA00004496"/>
    </source>
</evidence>
<keyword evidence="3" id="KW-0963">Cytoplasm</keyword>
<comment type="subcellular location">
    <subcellularLocation>
        <location evidence="1">Cytoplasm</location>
    </subcellularLocation>
</comment>
<dbReference type="AlphaFoldDB" id="A0AAV4AAF0"/>
<organism evidence="6 7">
    <name type="scientific">Plakobranchus ocellatus</name>
    <dbReference type="NCBI Taxonomy" id="259542"/>
    <lineage>
        <taxon>Eukaryota</taxon>
        <taxon>Metazoa</taxon>
        <taxon>Spiralia</taxon>
        <taxon>Lophotrochozoa</taxon>
        <taxon>Mollusca</taxon>
        <taxon>Gastropoda</taxon>
        <taxon>Heterobranchia</taxon>
        <taxon>Euthyneura</taxon>
        <taxon>Panpulmonata</taxon>
        <taxon>Sacoglossa</taxon>
        <taxon>Placobranchoidea</taxon>
        <taxon>Plakobranchidae</taxon>
        <taxon>Plakobranchus</taxon>
    </lineage>
</organism>
<evidence type="ECO:0000256" key="4">
    <source>
        <dbReference type="ARBA" id="ARBA00022553"/>
    </source>
</evidence>
<dbReference type="EMBL" id="BLXT01003952">
    <property type="protein sequence ID" value="GFO08141.1"/>
    <property type="molecule type" value="Genomic_DNA"/>
</dbReference>
<evidence type="ECO:0008006" key="8">
    <source>
        <dbReference type="Google" id="ProtNLM"/>
    </source>
</evidence>
<evidence type="ECO:0000256" key="5">
    <source>
        <dbReference type="SAM" id="MobiDB-lite"/>
    </source>
</evidence>
<comment type="caution">
    <text evidence="6">The sequence shown here is derived from an EMBL/GenBank/DDBJ whole genome shotgun (WGS) entry which is preliminary data.</text>
</comment>
<gene>
    <name evidence="6" type="ORF">PoB_003464600</name>
</gene>
<name>A0AAV4AAF0_9GAST</name>
<evidence type="ECO:0000313" key="6">
    <source>
        <dbReference type="EMBL" id="GFO08141.1"/>
    </source>
</evidence>
<dbReference type="Proteomes" id="UP000735302">
    <property type="component" value="Unassembled WGS sequence"/>
</dbReference>
<proteinExistence type="inferred from homology"/>
<dbReference type="InterPro" id="IPR019376">
    <property type="entry name" value="Myeloid_leukemia_factor"/>
</dbReference>
<reference evidence="6 7" key="1">
    <citation type="journal article" date="2021" name="Elife">
        <title>Chloroplast acquisition without the gene transfer in kleptoplastic sea slugs, Plakobranchus ocellatus.</title>
        <authorList>
            <person name="Maeda T."/>
            <person name="Takahashi S."/>
            <person name="Yoshida T."/>
            <person name="Shimamura S."/>
            <person name="Takaki Y."/>
            <person name="Nagai Y."/>
            <person name="Toyoda A."/>
            <person name="Suzuki Y."/>
            <person name="Arimoto A."/>
            <person name="Ishii H."/>
            <person name="Satoh N."/>
            <person name="Nishiyama T."/>
            <person name="Hasebe M."/>
            <person name="Maruyama T."/>
            <person name="Minagawa J."/>
            <person name="Obokata J."/>
            <person name="Shigenobu S."/>
        </authorList>
    </citation>
    <scope>NUCLEOTIDE SEQUENCE [LARGE SCALE GENOMIC DNA]</scope>
</reference>
<evidence type="ECO:0000256" key="3">
    <source>
        <dbReference type="ARBA" id="ARBA00022490"/>
    </source>
</evidence>
<feature type="region of interest" description="Disordered" evidence="5">
    <location>
        <begin position="213"/>
        <end position="256"/>
    </location>
</feature>
<dbReference type="PANTHER" id="PTHR13105">
    <property type="entry name" value="MYELOID LEUKEMIA FACTOR"/>
    <property type="match status" value="1"/>
</dbReference>
<keyword evidence="7" id="KW-1185">Reference proteome</keyword>
<feature type="compositionally biased region" description="Basic residues" evidence="5">
    <location>
        <begin position="245"/>
        <end position="256"/>
    </location>
</feature>
<evidence type="ECO:0000313" key="7">
    <source>
        <dbReference type="Proteomes" id="UP000735302"/>
    </source>
</evidence>
<keyword evidence="4" id="KW-0597">Phosphoprotein</keyword>
<feature type="region of interest" description="Disordered" evidence="5">
    <location>
        <begin position="39"/>
        <end position="69"/>
    </location>
</feature>